<dbReference type="Pfam" id="PF04820">
    <property type="entry name" value="Trp_halogenase"/>
    <property type="match status" value="1"/>
</dbReference>
<dbReference type="SUPFAM" id="SSF51905">
    <property type="entry name" value="FAD/NAD(P)-binding domain"/>
    <property type="match status" value="1"/>
</dbReference>
<dbReference type="InterPro" id="IPR002938">
    <property type="entry name" value="FAD-bd"/>
</dbReference>
<dbReference type="RefSeq" id="WP_063362312.1">
    <property type="nucleotide sequence ID" value="NZ_AUXZ01000079.1"/>
</dbReference>
<dbReference type="AlphaFoldDB" id="A0A162AH95"/>
<dbReference type="GO" id="GO:0004497">
    <property type="term" value="F:monooxygenase activity"/>
    <property type="evidence" value="ECO:0007669"/>
    <property type="project" value="InterPro"/>
</dbReference>
<protein>
    <recommendedName>
        <fullName evidence="1">FAD-binding domain-containing protein</fullName>
    </recommendedName>
</protein>
<evidence type="ECO:0000313" key="3">
    <source>
        <dbReference type="Proteomes" id="UP000076503"/>
    </source>
</evidence>
<comment type="caution">
    <text evidence="2">The sequence shown here is derived from an EMBL/GenBank/DDBJ whole genome shotgun (WGS) entry which is preliminary data.</text>
</comment>
<dbReference type="Pfam" id="PF01494">
    <property type="entry name" value="FAD_binding_3"/>
    <property type="match status" value="1"/>
</dbReference>
<dbReference type="PRINTS" id="PR00420">
    <property type="entry name" value="RNGMNOXGNASE"/>
</dbReference>
<dbReference type="InterPro" id="IPR006905">
    <property type="entry name" value="Flavin_halogenase"/>
</dbReference>
<dbReference type="InterPro" id="IPR036188">
    <property type="entry name" value="FAD/NAD-bd_sf"/>
</dbReference>
<dbReference type="GO" id="GO:0071949">
    <property type="term" value="F:FAD binding"/>
    <property type="evidence" value="ECO:0007669"/>
    <property type="project" value="InterPro"/>
</dbReference>
<dbReference type="Gene3D" id="3.50.50.60">
    <property type="entry name" value="FAD/NAD(P)-binding domain"/>
    <property type="match status" value="1"/>
</dbReference>
<sequence>MSDVLECDCLIIGGGITGTVAAKLLLEHGHKVMLVEESSSSKIRLAESLPASIEPLLARIGLFELLTSGPHVLHTGMVSSWGSPLLQTAPLVAAHHGWKIDKQFFIEQIRSTLPKQSTLLGRVKDARRVEQGWQCSINCANTQNKLVIKARFVLDASGRQGYLPRVLNLQRHTFDKLSAFVTNMSLKAPIQNQPAVAVEAFRDGWTLVSKISDHESMLAIFCNQFTPDFGKLKQCENWHSIAKQTHWFRKALPQEPFDIKTLNASSHIISQLHGDNWLIAGDAAMSFDPLSSHGMTTAIYMAEKSAQAIHKAFEGEQGALGNYSETMTQIYNSYLNELLGHYRREQRFTDSKFWQSKQQFSAPEVLKVVG</sequence>
<dbReference type="Gene3D" id="3.30.9.100">
    <property type="match status" value="1"/>
</dbReference>
<reference evidence="2 3" key="1">
    <citation type="submission" date="2013-07" db="EMBL/GenBank/DDBJ databases">
        <title>Comparative Genomic and Metabolomic Analysis of Twelve Strains of Pseudoalteromonas luteoviolacea.</title>
        <authorList>
            <person name="Vynne N.G."/>
            <person name="Mansson M."/>
            <person name="Gram L."/>
        </authorList>
    </citation>
    <scope>NUCLEOTIDE SEQUENCE [LARGE SCALE GENOMIC DNA]</scope>
    <source>
        <strain evidence="2 3">H33</strain>
    </source>
</reference>
<organism evidence="2 3">
    <name type="scientific">Pseudoalteromonas luteoviolacea H33</name>
    <dbReference type="NCBI Taxonomy" id="1365251"/>
    <lineage>
        <taxon>Bacteria</taxon>
        <taxon>Pseudomonadati</taxon>
        <taxon>Pseudomonadota</taxon>
        <taxon>Gammaproteobacteria</taxon>
        <taxon>Alteromonadales</taxon>
        <taxon>Pseudoalteromonadaceae</taxon>
        <taxon>Pseudoalteromonas</taxon>
    </lineage>
</organism>
<proteinExistence type="predicted"/>
<name>A0A162AH95_9GAMM</name>
<dbReference type="Proteomes" id="UP000076503">
    <property type="component" value="Unassembled WGS sequence"/>
</dbReference>
<dbReference type="OrthoDB" id="6310849at2"/>
<gene>
    <name evidence="2" type="ORF">N476_18025</name>
</gene>
<evidence type="ECO:0000259" key="1">
    <source>
        <dbReference type="Pfam" id="PF01494"/>
    </source>
</evidence>
<feature type="domain" description="FAD-binding" evidence="1">
    <location>
        <begin position="6"/>
        <end position="40"/>
    </location>
</feature>
<dbReference type="PATRIC" id="fig|1365251.3.peg.2907"/>
<accession>A0A162AH95</accession>
<evidence type="ECO:0000313" key="2">
    <source>
        <dbReference type="EMBL" id="KZN49904.1"/>
    </source>
</evidence>
<dbReference type="InterPro" id="IPR050816">
    <property type="entry name" value="Flavin-dep_Halogenase_NPB"/>
</dbReference>
<dbReference type="EMBL" id="AUXZ01000079">
    <property type="protein sequence ID" value="KZN49904.1"/>
    <property type="molecule type" value="Genomic_DNA"/>
</dbReference>
<dbReference type="PANTHER" id="PTHR43747">
    <property type="entry name" value="FAD-BINDING PROTEIN"/>
    <property type="match status" value="1"/>
</dbReference>
<dbReference type="PANTHER" id="PTHR43747:SF1">
    <property type="entry name" value="SLR1998 PROTEIN"/>
    <property type="match status" value="1"/>
</dbReference>